<protein>
    <submittedName>
        <fullName evidence="6">ArsR family transcriptional regulator</fullName>
    </submittedName>
</protein>
<evidence type="ECO:0000256" key="3">
    <source>
        <dbReference type="ARBA" id="ARBA00023125"/>
    </source>
</evidence>
<dbReference type="InterPro" id="IPR036390">
    <property type="entry name" value="WH_DNA-bd_sf"/>
</dbReference>
<keyword evidence="1" id="KW-0059">Arsenical resistance</keyword>
<keyword evidence="7" id="KW-1185">Reference proteome</keyword>
<dbReference type="Pfam" id="PF01022">
    <property type="entry name" value="HTH_5"/>
    <property type="match status" value="1"/>
</dbReference>
<dbReference type="InterPro" id="IPR036388">
    <property type="entry name" value="WH-like_DNA-bd_sf"/>
</dbReference>
<dbReference type="PRINTS" id="PR00778">
    <property type="entry name" value="HTHARSR"/>
</dbReference>
<evidence type="ECO:0000313" key="7">
    <source>
        <dbReference type="Proteomes" id="UP001233360"/>
    </source>
</evidence>
<evidence type="ECO:0000256" key="2">
    <source>
        <dbReference type="ARBA" id="ARBA00023015"/>
    </source>
</evidence>
<keyword evidence="4" id="KW-0804">Transcription</keyword>
<comment type="caution">
    <text evidence="6">The sequence shown here is derived from an EMBL/GenBank/DDBJ whole genome shotgun (WGS) entry which is preliminary data.</text>
</comment>
<dbReference type="EMBL" id="JAUTBK010000002">
    <property type="protein sequence ID" value="MDQ1209888.1"/>
    <property type="molecule type" value="Genomic_DNA"/>
</dbReference>
<proteinExistence type="predicted"/>
<feature type="domain" description="HTH arsR-type" evidence="5">
    <location>
        <begin position="1"/>
        <end position="93"/>
    </location>
</feature>
<evidence type="ECO:0000259" key="5">
    <source>
        <dbReference type="PROSITE" id="PS50987"/>
    </source>
</evidence>
<name>A0ABU0V032_ACIBI</name>
<dbReference type="NCBIfam" id="NF033788">
    <property type="entry name" value="HTH_metalloreg"/>
    <property type="match status" value="1"/>
</dbReference>
<dbReference type="InterPro" id="IPR051081">
    <property type="entry name" value="HTH_MetalResp_TranReg"/>
</dbReference>
<keyword evidence="2" id="KW-0805">Transcription regulation</keyword>
<dbReference type="PANTHER" id="PTHR33154:SF18">
    <property type="entry name" value="ARSENICAL RESISTANCE OPERON REPRESSOR"/>
    <property type="match status" value="1"/>
</dbReference>
<dbReference type="NCBIfam" id="NF007528">
    <property type="entry name" value="PRK10141.1"/>
    <property type="match status" value="1"/>
</dbReference>
<dbReference type="PANTHER" id="PTHR33154">
    <property type="entry name" value="TRANSCRIPTIONAL REGULATOR, ARSR FAMILY"/>
    <property type="match status" value="1"/>
</dbReference>
<dbReference type="InterPro" id="IPR001845">
    <property type="entry name" value="HTH_ArsR_DNA-bd_dom"/>
</dbReference>
<dbReference type="SMART" id="SM00418">
    <property type="entry name" value="HTH_ARSR"/>
    <property type="match status" value="1"/>
</dbReference>
<evidence type="ECO:0000313" key="6">
    <source>
        <dbReference type="EMBL" id="MDQ1209888.1"/>
    </source>
</evidence>
<evidence type="ECO:0000256" key="4">
    <source>
        <dbReference type="ARBA" id="ARBA00023163"/>
    </source>
</evidence>
<organism evidence="6 7">
    <name type="scientific">Acinetobacter baylyi</name>
    <dbReference type="NCBI Taxonomy" id="202950"/>
    <lineage>
        <taxon>Bacteria</taxon>
        <taxon>Pseudomonadati</taxon>
        <taxon>Pseudomonadota</taxon>
        <taxon>Gammaproteobacteria</taxon>
        <taxon>Moraxellales</taxon>
        <taxon>Moraxellaceae</taxon>
        <taxon>Acinetobacter</taxon>
    </lineage>
</organism>
<dbReference type="CDD" id="cd00090">
    <property type="entry name" value="HTH_ARSR"/>
    <property type="match status" value="1"/>
</dbReference>
<keyword evidence="3" id="KW-0238">DNA-binding</keyword>
<dbReference type="InterPro" id="IPR011991">
    <property type="entry name" value="ArsR-like_HTH"/>
</dbReference>
<dbReference type="Gene3D" id="1.10.10.10">
    <property type="entry name" value="Winged helix-like DNA-binding domain superfamily/Winged helix DNA-binding domain"/>
    <property type="match status" value="1"/>
</dbReference>
<gene>
    <name evidence="6" type="ORF">QE380_002811</name>
</gene>
<accession>A0ABU0V032</accession>
<dbReference type="Proteomes" id="UP001233360">
    <property type="component" value="Unassembled WGS sequence"/>
</dbReference>
<dbReference type="PROSITE" id="PS50987">
    <property type="entry name" value="HTH_ARSR_2"/>
    <property type="match status" value="1"/>
</dbReference>
<sequence>MYASMNQVDFFKCLSDQTRLDILKMVLSSGRVCVCEITTLLQLSQPKISRHLALLRHHSILVDERKGQWVYYALHPDLPQWALDILTRMQDAQPLQSNTSDVSASTCCE</sequence>
<dbReference type="SUPFAM" id="SSF46785">
    <property type="entry name" value="Winged helix' DNA-binding domain"/>
    <property type="match status" value="1"/>
</dbReference>
<reference evidence="6 7" key="1">
    <citation type="submission" date="2023-07" db="EMBL/GenBank/DDBJ databases">
        <title>Functional and genomic diversity of the sorghum phyllosphere microbiome.</title>
        <authorList>
            <person name="Shade A."/>
        </authorList>
    </citation>
    <scope>NUCLEOTIDE SEQUENCE [LARGE SCALE GENOMIC DNA]</scope>
    <source>
        <strain evidence="6 7">SORGH_AS_0887</strain>
    </source>
</reference>
<evidence type="ECO:0000256" key="1">
    <source>
        <dbReference type="ARBA" id="ARBA00022849"/>
    </source>
</evidence>